<reference evidence="7 8" key="2">
    <citation type="submission" date="2018-04" db="EMBL/GenBank/DDBJ databases">
        <title>OglaRS2 (Oryza glaberrima Reference Sequence Version 2).</title>
        <authorList>
            <person name="Zhang J."/>
            <person name="Kudrna D."/>
            <person name="Lee S."/>
            <person name="Talag J."/>
            <person name="Rajasekar S."/>
            <person name="Wing R.A."/>
        </authorList>
    </citation>
    <scope>NUCLEOTIDE SEQUENCE [LARGE SCALE GENOMIC DNA]</scope>
    <source>
        <strain evidence="7 8">cv. IRGC 96717</strain>
    </source>
</reference>
<keyword evidence="3" id="KW-0677">Repeat</keyword>
<dbReference type="Gene3D" id="1.20.5.4130">
    <property type="match status" value="1"/>
</dbReference>
<protein>
    <recommendedName>
        <fullName evidence="6">Disease resistance N-terminal domain-containing protein</fullName>
    </recommendedName>
</protein>
<evidence type="ECO:0000256" key="1">
    <source>
        <dbReference type="ARBA" id="ARBA00008894"/>
    </source>
</evidence>
<evidence type="ECO:0000259" key="6">
    <source>
        <dbReference type="Pfam" id="PF18052"/>
    </source>
</evidence>
<sequence length="241" mass="27458">MAALFASLAVRKALDTLSSLLPASLAASSSSSAANRARQEQDLEDMRMLERTMRRIHATLHDAEQHWDIHEESTKLRLKELKELAYDAEDVVEEYEYEVNRCKVEALELSASTADHKRKRQQNLSLKLLNCPSLATVSQFPSLTVLHVCDPFKEEILQRLVNSHMMLEELHIESDTINSICLDPLKLPSLKNLDVRCPNLKSCNAFAGLTSLKILWIRCSPRLHIPDSLRSQLEELRILDF</sequence>
<evidence type="ECO:0000256" key="3">
    <source>
        <dbReference type="ARBA" id="ARBA00022737"/>
    </source>
</evidence>
<keyword evidence="5" id="KW-0611">Plant defense</keyword>
<dbReference type="GO" id="GO:0006952">
    <property type="term" value="P:defense response"/>
    <property type="evidence" value="ECO:0007669"/>
    <property type="project" value="UniProtKB-KW"/>
</dbReference>
<dbReference type="EnsemblPlants" id="ORGLA11G0119400.1">
    <property type="protein sequence ID" value="ORGLA11G0119400.1"/>
    <property type="gene ID" value="ORGLA11G0119400"/>
</dbReference>
<evidence type="ECO:0000313" key="7">
    <source>
        <dbReference type="EnsemblPlants" id="ORGLA11G0119400.1"/>
    </source>
</evidence>
<evidence type="ECO:0000256" key="4">
    <source>
        <dbReference type="ARBA" id="ARBA00022741"/>
    </source>
</evidence>
<accession>I1R0A2</accession>
<name>I1R0A2_ORYGL</name>
<dbReference type="GO" id="GO:0000166">
    <property type="term" value="F:nucleotide binding"/>
    <property type="evidence" value="ECO:0007669"/>
    <property type="project" value="UniProtKB-KW"/>
</dbReference>
<keyword evidence="2" id="KW-0433">Leucine-rich repeat</keyword>
<reference evidence="7" key="1">
    <citation type="submission" date="2015-06" db="UniProtKB">
        <authorList>
            <consortium name="EnsemblPlants"/>
        </authorList>
    </citation>
    <scope>IDENTIFICATION</scope>
</reference>
<keyword evidence="4" id="KW-0547">Nucleotide-binding</keyword>
<keyword evidence="8" id="KW-1185">Reference proteome</keyword>
<feature type="domain" description="Disease resistance N-terminal" evidence="6">
    <location>
        <begin position="10"/>
        <end position="112"/>
    </location>
</feature>
<dbReference type="InterPro" id="IPR041118">
    <property type="entry name" value="Rx_N"/>
</dbReference>
<dbReference type="AlphaFoldDB" id="I1R0A2"/>
<dbReference type="InterPro" id="IPR032675">
    <property type="entry name" value="LRR_dom_sf"/>
</dbReference>
<dbReference type="Gene3D" id="3.80.10.10">
    <property type="entry name" value="Ribonuclease Inhibitor"/>
    <property type="match status" value="1"/>
</dbReference>
<evidence type="ECO:0000256" key="5">
    <source>
        <dbReference type="ARBA" id="ARBA00022821"/>
    </source>
</evidence>
<dbReference type="Proteomes" id="UP000007306">
    <property type="component" value="Chromosome 11"/>
</dbReference>
<proteinExistence type="inferred from homology"/>
<organism evidence="7 8">
    <name type="scientific">Oryza glaberrima</name>
    <name type="common">African rice</name>
    <dbReference type="NCBI Taxonomy" id="4538"/>
    <lineage>
        <taxon>Eukaryota</taxon>
        <taxon>Viridiplantae</taxon>
        <taxon>Streptophyta</taxon>
        <taxon>Embryophyta</taxon>
        <taxon>Tracheophyta</taxon>
        <taxon>Spermatophyta</taxon>
        <taxon>Magnoliopsida</taxon>
        <taxon>Liliopsida</taxon>
        <taxon>Poales</taxon>
        <taxon>Poaceae</taxon>
        <taxon>BOP clade</taxon>
        <taxon>Oryzoideae</taxon>
        <taxon>Oryzeae</taxon>
        <taxon>Oryzinae</taxon>
        <taxon>Oryza</taxon>
    </lineage>
</organism>
<dbReference type="Gramene" id="ORGLA11G0119400.1">
    <property type="protein sequence ID" value="ORGLA11G0119400.1"/>
    <property type="gene ID" value="ORGLA11G0119400"/>
</dbReference>
<evidence type="ECO:0000256" key="2">
    <source>
        <dbReference type="ARBA" id="ARBA00022614"/>
    </source>
</evidence>
<dbReference type="Pfam" id="PF18052">
    <property type="entry name" value="Rx_N"/>
    <property type="match status" value="1"/>
</dbReference>
<dbReference type="HOGENOM" id="CLU_1153241_0_0_1"/>
<comment type="similarity">
    <text evidence="1">Belongs to the disease resistance NB-LRR family.</text>
</comment>
<dbReference type="SUPFAM" id="SSF52058">
    <property type="entry name" value="L domain-like"/>
    <property type="match status" value="1"/>
</dbReference>
<evidence type="ECO:0000313" key="8">
    <source>
        <dbReference type="Proteomes" id="UP000007306"/>
    </source>
</evidence>